<dbReference type="Proteomes" id="UP000306319">
    <property type="component" value="Unassembled WGS sequence"/>
</dbReference>
<dbReference type="EMBL" id="SRYB01000049">
    <property type="protein sequence ID" value="TGY75850.1"/>
    <property type="molecule type" value="Genomic_DNA"/>
</dbReference>
<organism evidence="1 2">
    <name type="scientific">Lepagella muris</name>
    <dbReference type="NCBI Taxonomy" id="3032870"/>
    <lineage>
        <taxon>Bacteria</taxon>
        <taxon>Pseudomonadati</taxon>
        <taxon>Bacteroidota</taxon>
        <taxon>Bacteroidia</taxon>
        <taxon>Bacteroidales</taxon>
        <taxon>Muribaculaceae</taxon>
        <taxon>Lepagella</taxon>
    </lineage>
</organism>
<gene>
    <name evidence="1" type="ORF">E5331_19295</name>
</gene>
<proteinExistence type="predicted"/>
<keyword evidence="2" id="KW-1185">Reference proteome</keyword>
<sequence length="560" mass="61297">MNNKVLYLALGVALMGTTSCSKKLGEFQSNYFNTTPTPLETVGQNVPATITGNIPAKFMVKNAKVTATPVLEYAGGSVQGTPVVLQGENVRANGQVVSYSNGGTVQIPFNTEYKPEMAESNLYLDFQVDQNGKLYGLPRVKVGDGVIATSTLASAATVTPALAKDKFQRVINEKYNADIRFLINQANIRKNQIDAADYVDLNKRLQEANAAANQEIAGVNINSYASPDGTLAFNTELAEKREKNTTKFMENQLKKDKITEFGELTSSFTPEDWEGFQELVSKSNIQDKDLILSVLKMYKDPEQREKEIRNLSSVFDELADQILPQLRYSRIQASINVIGKSDEEMIQLFNTDPSKLTEDEILYVATLTNDNTRKMEVYQKASQVYPNSYRAFNNLGLTKYEAGDYAVAKSAFEKAKKLDPSSKEVDMNLGLIQLLDGNYNKANELLGAAAGVPETSDALGVYYLTQGEVAKANTAFGNAKTNNAALAKILSKDYSAAQSVLSAVANPDATTYYLAAIVGARTNNESAVLSNLKKAISLDKNMLKQAQSDLEFAKFNLNSL</sequence>
<evidence type="ECO:0000313" key="2">
    <source>
        <dbReference type="Proteomes" id="UP000306319"/>
    </source>
</evidence>
<evidence type="ECO:0000313" key="1">
    <source>
        <dbReference type="EMBL" id="TGY75850.1"/>
    </source>
</evidence>
<comment type="caution">
    <text evidence="1">The sequence shown here is derived from an EMBL/GenBank/DDBJ whole genome shotgun (WGS) entry which is preliminary data.</text>
</comment>
<protein>
    <submittedName>
        <fullName evidence="1">Uncharacterized protein</fullName>
    </submittedName>
</protein>
<name>A0AC61RBF5_9BACT</name>
<reference evidence="1" key="1">
    <citation type="submission" date="2019-04" db="EMBL/GenBank/DDBJ databases">
        <title>Microbes associate with the intestines of laboratory mice.</title>
        <authorList>
            <person name="Navarre W."/>
            <person name="Wong E."/>
            <person name="Huang K."/>
            <person name="Tropini C."/>
            <person name="Ng K."/>
            <person name="Yu B."/>
        </authorList>
    </citation>
    <scope>NUCLEOTIDE SEQUENCE</scope>
    <source>
        <strain evidence="1">NM04_E33</strain>
    </source>
</reference>
<accession>A0AC61RBF5</accession>